<sequence length="505" mass="59796">FIQNATKVCTGKFPNQSKNSVFYQFIMRKIDLKEGEFDLLFDDNVLEPVQILAVDQQQIDITIVNKEIFENVQVPMFLRDLSNNDEKWEKFCQSNMFIFWRLLFSEFNIDPKLPVEQIRKKIQKASKLNLSAQLFDRLCCSASDWFIFNHLTQYQDFIDKLHLYLGQYSKNNEDLFKLLKQKLLTVQPDFTREAMIACQDDDFWREYVKLPQYQQLVNSLPDLYKKQLSDPDFFKKHAKTDSMISKSFVPLAFILKDKIWSQYQFVDALNDSRQLLVDYFGSEFLLEQTELFSNPEKLRFALIKIFGNVGAFPTFCTLEQIICSFDDQLWAEYCQKPKMDVILKAFKLSPSEYKVIFAIMHPMKEVFDQLNEIFTKQKDEIVQQIQNQKEKYAPLLDGFFLINKLLASPDELISIFRRFIEQFQDKAIVSELVKKAQQLVSRETINRLLKLENNEFRQKIEEQIKSNQNCVEMLEELGYTNDAKLIEVVKKHNGDFEKIIQDLEQ</sequence>
<accession>A0A146JYM0</accession>
<organism evidence="1">
    <name type="scientific">Trepomonas sp. PC1</name>
    <dbReference type="NCBI Taxonomy" id="1076344"/>
    <lineage>
        <taxon>Eukaryota</taxon>
        <taxon>Metamonada</taxon>
        <taxon>Diplomonadida</taxon>
        <taxon>Hexamitidae</taxon>
        <taxon>Hexamitinae</taxon>
        <taxon>Trepomonas</taxon>
    </lineage>
</organism>
<feature type="non-terminal residue" evidence="1">
    <location>
        <position position="1"/>
    </location>
</feature>
<evidence type="ECO:0008006" key="2">
    <source>
        <dbReference type="Google" id="ProtNLM"/>
    </source>
</evidence>
<protein>
    <recommendedName>
        <fullName evidence="2">UBA domain-containing protein</fullName>
    </recommendedName>
</protein>
<name>A0A146JYM0_9EUKA</name>
<evidence type="ECO:0000313" key="1">
    <source>
        <dbReference type="EMBL" id="JAP89792.1"/>
    </source>
</evidence>
<reference evidence="1" key="1">
    <citation type="submission" date="2015-07" db="EMBL/GenBank/DDBJ databases">
        <title>Adaptation to a free-living lifestyle via gene acquisitions in the diplomonad Trepomonas sp. PC1.</title>
        <authorList>
            <person name="Xu F."/>
            <person name="Jerlstrom-Hultqvist J."/>
            <person name="Kolisko M."/>
            <person name="Simpson A.G.B."/>
            <person name="Roger A.J."/>
            <person name="Svard S.G."/>
            <person name="Andersson J.O."/>
        </authorList>
    </citation>
    <scope>NUCLEOTIDE SEQUENCE</scope>
    <source>
        <strain evidence="1">PC1</strain>
    </source>
</reference>
<dbReference type="EMBL" id="GDID01006814">
    <property type="protein sequence ID" value="JAP89792.1"/>
    <property type="molecule type" value="Transcribed_RNA"/>
</dbReference>
<gene>
    <name evidence="1" type="ORF">TPC1_30713</name>
</gene>
<proteinExistence type="predicted"/>
<dbReference type="AlphaFoldDB" id="A0A146JYM0"/>